<dbReference type="GO" id="GO:0046872">
    <property type="term" value="F:metal ion binding"/>
    <property type="evidence" value="ECO:0007669"/>
    <property type="project" value="UniProtKB-KW"/>
</dbReference>
<comment type="caution">
    <text evidence="19">The sequence shown here is derived from an EMBL/GenBank/DDBJ whole genome shotgun (WGS) entry which is preliminary data.</text>
</comment>
<dbReference type="InterPro" id="IPR019794">
    <property type="entry name" value="Peroxidases_AS"/>
</dbReference>
<dbReference type="SUPFAM" id="SSF48113">
    <property type="entry name" value="Heme-dependent peroxidases"/>
    <property type="match status" value="1"/>
</dbReference>
<sequence>MLSCKCRFLIVLTAFHTALGFALRDEFYKFTCPSAEDTVEKTVAKALIRDPGLGASLIRMHFHDCFVRGCHGSVLLDSLPGQEAAEKEHPANNPSLRGFEVIDEVKTLLEASCPGQVSCADILAFAARDSVNFLGGITYSVPAGRRDGNVSLSAQVNSNLPPPTSDARELKESFARKGLSLDSITISSRASPLAVLPSLPKKQPLVNASV</sequence>
<evidence type="ECO:0000256" key="15">
    <source>
        <dbReference type="PIRSR" id="PIRSR600823-5"/>
    </source>
</evidence>
<evidence type="ECO:0000256" key="4">
    <source>
        <dbReference type="ARBA" id="ARBA00022559"/>
    </source>
</evidence>
<dbReference type="PRINTS" id="PR00461">
    <property type="entry name" value="PLPEROXIDASE"/>
</dbReference>
<evidence type="ECO:0000313" key="20">
    <source>
        <dbReference type="Proteomes" id="UP000825729"/>
    </source>
</evidence>
<keyword evidence="7 13" id="KW-0106">Calcium</keyword>
<dbReference type="EMBL" id="JAINDJ010000002">
    <property type="protein sequence ID" value="KAG9459899.1"/>
    <property type="molecule type" value="Genomic_DNA"/>
</dbReference>
<feature type="binding site" evidence="13">
    <location>
        <position position="69"/>
    </location>
    <ligand>
        <name>Ca(2+)</name>
        <dbReference type="ChEBI" id="CHEBI:29108"/>
        <label>1</label>
    </ligand>
</feature>
<feature type="disulfide bond" evidence="15">
    <location>
        <begin position="32"/>
        <end position="113"/>
    </location>
</feature>
<proteinExistence type="inferred from homology"/>
<feature type="binding site" evidence="13">
    <location>
        <position position="73"/>
    </location>
    <ligand>
        <name>Ca(2+)</name>
        <dbReference type="ChEBI" id="CHEBI:29108"/>
        <label>1</label>
    </ligand>
</feature>
<evidence type="ECO:0000256" key="2">
    <source>
        <dbReference type="ARBA" id="ARBA00001970"/>
    </source>
</evidence>
<dbReference type="Gene3D" id="1.10.420.10">
    <property type="entry name" value="Peroxidase, domain 2"/>
    <property type="match status" value="1"/>
</dbReference>
<evidence type="ECO:0000256" key="6">
    <source>
        <dbReference type="ARBA" id="ARBA00022723"/>
    </source>
</evidence>
<feature type="domain" description="Plant heme peroxidase family profile" evidence="18">
    <location>
        <begin position="22"/>
        <end position="210"/>
    </location>
</feature>
<keyword evidence="6 13" id="KW-0479">Metal-binding</keyword>
<name>A0AAV7FFT5_ARIFI</name>
<dbReference type="PRINTS" id="PR00458">
    <property type="entry name" value="PEROXIDASE"/>
</dbReference>
<evidence type="ECO:0000256" key="1">
    <source>
        <dbReference type="ARBA" id="ARBA00000189"/>
    </source>
</evidence>
<feature type="binding site" evidence="13">
    <location>
        <position position="64"/>
    </location>
    <ligand>
        <name>Ca(2+)</name>
        <dbReference type="ChEBI" id="CHEBI:29108"/>
        <label>1</label>
    </ligand>
</feature>
<dbReference type="PANTHER" id="PTHR31235">
    <property type="entry name" value="PEROXIDASE 25-RELATED"/>
    <property type="match status" value="1"/>
</dbReference>
<evidence type="ECO:0000256" key="9">
    <source>
        <dbReference type="ARBA" id="ARBA00023004"/>
    </source>
</evidence>
<comment type="similarity">
    <text evidence="16">Belongs to the peroxidase family.</text>
</comment>
<comment type="catalytic activity">
    <reaction evidence="1">
        <text>2 a phenolic donor + H2O2 = 2 a phenolic radical donor + 2 H2O</text>
        <dbReference type="Rhea" id="RHEA:56136"/>
        <dbReference type="ChEBI" id="CHEBI:15377"/>
        <dbReference type="ChEBI" id="CHEBI:16240"/>
        <dbReference type="ChEBI" id="CHEBI:139520"/>
        <dbReference type="ChEBI" id="CHEBI:139521"/>
        <dbReference type="EC" id="1.11.1.7"/>
    </reaction>
</comment>
<keyword evidence="4" id="KW-0575">Peroxidase</keyword>
<feature type="binding site" evidence="12">
    <location>
        <position position="161"/>
    </location>
    <ligand>
        <name>substrate</name>
    </ligand>
</feature>
<dbReference type="GO" id="GO:0140825">
    <property type="term" value="F:lactoperoxidase activity"/>
    <property type="evidence" value="ECO:0007669"/>
    <property type="project" value="UniProtKB-EC"/>
</dbReference>
<gene>
    <name evidence="19" type="ORF">H6P81_004407</name>
</gene>
<evidence type="ECO:0000259" key="18">
    <source>
        <dbReference type="PROSITE" id="PS50873"/>
    </source>
</evidence>
<keyword evidence="17" id="KW-0732">Signal</keyword>
<evidence type="ECO:0000256" key="7">
    <source>
        <dbReference type="ARBA" id="ARBA00022837"/>
    </source>
</evidence>
<keyword evidence="5" id="KW-0349">Heme</keyword>
<dbReference type="InterPro" id="IPR000823">
    <property type="entry name" value="Peroxidase_pln"/>
</dbReference>
<feature type="binding site" evidence="13">
    <location>
        <position position="67"/>
    </location>
    <ligand>
        <name>Ca(2+)</name>
        <dbReference type="ChEBI" id="CHEBI:29108"/>
        <label>1</label>
    </ligand>
</feature>
<feature type="binding site" evidence="13">
    <location>
        <position position="86"/>
    </location>
    <ligand>
        <name>Ca(2+)</name>
        <dbReference type="ChEBI" id="CHEBI:29108"/>
        <label>1</label>
    </ligand>
</feature>
<reference evidence="19 20" key="1">
    <citation type="submission" date="2021-07" db="EMBL/GenBank/DDBJ databases">
        <title>The Aristolochia fimbriata genome: insights into angiosperm evolution, floral development and chemical biosynthesis.</title>
        <authorList>
            <person name="Jiao Y."/>
        </authorList>
    </citation>
    <scope>NUCLEOTIDE SEQUENCE [LARGE SCALE GENOMIC DNA]</scope>
    <source>
        <strain evidence="19">IBCAS-2021</strain>
        <tissue evidence="19">Leaf</tissue>
    </source>
</reference>
<evidence type="ECO:0000256" key="13">
    <source>
        <dbReference type="PIRSR" id="PIRSR600823-3"/>
    </source>
</evidence>
<evidence type="ECO:0000313" key="19">
    <source>
        <dbReference type="EMBL" id="KAG9459899.1"/>
    </source>
</evidence>
<evidence type="ECO:0000256" key="5">
    <source>
        <dbReference type="ARBA" id="ARBA00022617"/>
    </source>
</evidence>
<keyword evidence="10 15" id="KW-1015">Disulfide bond</keyword>
<dbReference type="Gene3D" id="1.10.520.10">
    <property type="match status" value="1"/>
</dbReference>
<evidence type="ECO:0000256" key="17">
    <source>
        <dbReference type="SAM" id="SignalP"/>
    </source>
</evidence>
<feature type="signal peptide" evidence="17">
    <location>
        <begin position="1"/>
        <end position="20"/>
    </location>
</feature>
<dbReference type="FunFam" id="1.10.520.10:FF:000001">
    <property type="entry name" value="Peroxidase"/>
    <property type="match status" value="1"/>
</dbReference>
<feature type="active site" description="Proton acceptor" evidence="11">
    <location>
        <position position="63"/>
    </location>
</feature>
<dbReference type="AlphaFoldDB" id="A0AAV7FFT5"/>
<evidence type="ECO:0000256" key="12">
    <source>
        <dbReference type="PIRSR" id="PIRSR600823-2"/>
    </source>
</evidence>
<keyword evidence="8" id="KW-0560">Oxidoreductase</keyword>
<dbReference type="PROSITE" id="PS50873">
    <property type="entry name" value="PEROXIDASE_4"/>
    <property type="match status" value="1"/>
</dbReference>
<dbReference type="InterPro" id="IPR002016">
    <property type="entry name" value="Haem_peroxidase"/>
</dbReference>
<comment type="cofactor">
    <cofactor evidence="13">
        <name>Ca(2+)</name>
        <dbReference type="ChEBI" id="CHEBI:29108"/>
    </cofactor>
    <text evidence="13">Binds 2 calcium ions per subunit.</text>
</comment>
<evidence type="ECO:0000256" key="10">
    <source>
        <dbReference type="ARBA" id="ARBA00023157"/>
    </source>
</evidence>
<protein>
    <recommendedName>
        <fullName evidence="3">peroxidase</fullName>
        <ecNumber evidence="3">1.11.1.7</ecNumber>
    </recommendedName>
</protein>
<feature type="disulfide bond" evidence="15">
    <location>
        <begin position="65"/>
        <end position="70"/>
    </location>
</feature>
<evidence type="ECO:0000256" key="11">
    <source>
        <dbReference type="PIRSR" id="PIRSR600823-1"/>
    </source>
</evidence>
<dbReference type="Pfam" id="PF00141">
    <property type="entry name" value="peroxidase"/>
    <property type="match status" value="1"/>
</dbReference>
<dbReference type="InterPro" id="IPR010255">
    <property type="entry name" value="Haem_peroxidase_sf"/>
</dbReference>
<keyword evidence="20" id="KW-1185">Reference proteome</keyword>
<feature type="site" description="Transition state stabilizer" evidence="14">
    <location>
        <position position="59"/>
    </location>
</feature>
<comment type="cofactor">
    <cofactor evidence="2">
        <name>heme b</name>
        <dbReference type="ChEBI" id="CHEBI:60344"/>
    </cofactor>
</comment>
<accession>A0AAV7FFT5</accession>
<dbReference type="Proteomes" id="UP000825729">
    <property type="component" value="Unassembled WGS sequence"/>
</dbReference>
<dbReference type="EC" id="1.11.1.7" evidence="3"/>
<evidence type="ECO:0000256" key="3">
    <source>
        <dbReference type="ARBA" id="ARBA00012313"/>
    </source>
</evidence>
<evidence type="ECO:0000256" key="16">
    <source>
        <dbReference type="RuleBase" id="RU004241"/>
    </source>
</evidence>
<evidence type="ECO:0000256" key="8">
    <source>
        <dbReference type="ARBA" id="ARBA00023002"/>
    </source>
</evidence>
<organism evidence="19 20">
    <name type="scientific">Aristolochia fimbriata</name>
    <name type="common">White veined hardy Dutchman's pipe vine</name>
    <dbReference type="NCBI Taxonomy" id="158543"/>
    <lineage>
        <taxon>Eukaryota</taxon>
        <taxon>Viridiplantae</taxon>
        <taxon>Streptophyta</taxon>
        <taxon>Embryophyta</taxon>
        <taxon>Tracheophyta</taxon>
        <taxon>Spermatophyta</taxon>
        <taxon>Magnoliopsida</taxon>
        <taxon>Magnoliidae</taxon>
        <taxon>Piperales</taxon>
        <taxon>Aristolochiaceae</taxon>
        <taxon>Aristolochia</taxon>
    </lineage>
</organism>
<evidence type="ECO:0000256" key="14">
    <source>
        <dbReference type="PIRSR" id="PIRSR600823-4"/>
    </source>
</evidence>
<dbReference type="GO" id="GO:0006979">
    <property type="term" value="P:response to oxidative stress"/>
    <property type="evidence" value="ECO:0007669"/>
    <property type="project" value="InterPro"/>
</dbReference>
<dbReference type="GO" id="GO:0020037">
    <property type="term" value="F:heme binding"/>
    <property type="evidence" value="ECO:0007669"/>
    <property type="project" value="InterPro"/>
</dbReference>
<feature type="chain" id="PRO_5043787259" description="peroxidase" evidence="17">
    <location>
        <begin position="21"/>
        <end position="210"/>
    </location>
</feature>
<dbReference type="PROSITE" id="PS00436">
    <property type="entry name" value="PEROXIDASE_2"/>
    <property type="match status" value="1"/>
</dbReference>
<keyword evidence="9" id="KW-0408">Iron</keyword>